<feature type="transmembrane region" description="Helical" evidence="1">
    <location>
        <begin position="218"/>
        <end position="241"/>
    </location>
</feature>
<dbReference type="Proteomes" id="UP001159427">
    <property type="component" value="Unassembled WGS sequence"/>
</dbReference>
<dbReference type="EMBL" id="CALNXI010000353">
    <property type="protein sequence ID" value="CAH3025448.1"/>
    <property type="molecule type" value="Genomic_DNA"/>
</dbReference>
<evidence type="ECO:0000256" key="1">
    <source>
        <dbReference type="SAM" id="Phobius"/>
    </source>
</evidence>
<keyword evidence="3" id="KW-1185">Reference proteome</keyword>
<feature type="transmembrane region" description="Helical" evidence="1">
    <location>
        <begin position="297"/>
        <end position="316"/>
    </location>
</feature>
<gene>
    <name evidence="2" type="ORF">PEVE_00026124</name>
</gene>
<evidence type="ECO:0000313" key="2">
    <source>
        <dbReference type="EMBL" id="CAH3025448.1"/>
    </source>
</evidence>
<accession>A0ABN8M788</accession>
<name>A0ABN8M788_9CNID</name>
<keyword evidence="1" id="KW-0472">Membrane</keyword>
<keyword evidence="1" id="KW-0812">Transmembrane</keyword>
<reference evidence="2 3" key="1">
    <citation type="submission" date="2022-05" db="EMBL/GenBank/DDBJ databases">
        <authorList>
            <consortium name="Genoscope - CEA"/>
            <person name="William W."/>
        </authorList>
    </citation>
    <scope>NUCLEOTIDE SEQUENCE [LARGE SCALE GENOMIC DNA]</scope>
</reference>
<comment type="caution">
    <text evidence="2">The sequence shown here is derived from an EMBL/GenBank/DDBJ whole genome shotgun (WGS) entry which is preliminary data.</text>
</comment>
<feature type="transmembrane region" description="Helical" evidence="1">
    <location>
        <begin position="253"/>
        <end position="276"/>
    </location>
</feature>
<proteinExistence type="predicted"/>
<organism evidence="2 3">
    <name type="scientific">Porites evermanni</name>
    <dbReference type="NCBI Taxonomy" id="104178"/>
    <lineage>
        <taxon>Eukaryota</taxon>
        <taxon>Metazoa</taxon>
        <taxon>Cnidaria</taxon>
        <taxon>Anthozoa</taxon>
        <taxon>Hexacorallia</taxon>
        <taxon>Scleractinia</taxon>
        <taxon>Fungiina</taxon>
        <taxon>Poritidae</taxon>
        <taxon>Porites</taxon>
    </lineage>
</organism>
<protein>
    <submittedName>
        <fullName evidence="2">Uncharacterized protein</fullName>
    </submittedName>
</protein>
<keyword evidence="1" id="KW-1133">Transmembrane helix</keyword>
<evidence type="ECO:0000313" key="3">
    <source>
        <dbReference type="Proteomes" id="UP001159427"/>
    </source>
</evidence>
<feature type="transmembrane region" description="Helical" evidence="1">
    <location>
        <begin position="105"/>
        <end position="129"/>
    </location>
</feature>
<sequence length="354" mass="39690">MADRICEFCMSCCGAICAVFCREMTMKCSYIIQFTVYSILQGYNVASDVGMFIDVFSAVRRCNGLGDSQANGTTQVDPGGTVIYCRQPGNFTFSDLDKHILTLEILQWFFLIFAGIGGALYIAHLCTLLPNLCKHCRDPTFEYDLASPDIPRYYRKIVHIHTVFMCLETFIHDIPVSCLAVELSVHYFGPGQINCWECAATASSIPAELSLKRGSLWIGLKISAVALITIYKGVLPLYFWIGNPFCWSCYPLRFLIAAPAGLGFMVMVLTPSMGIAKYRVMTKVPELKSVVAGPSDIIFMIGLVFWVILIVGFLFWKIFSNFVLDLCPCLTWCMEDDDKKKNKEEEKTTGCLCF</sequence>